<evidence type="ECO:0000313" key="3">
    <source>
        <dbReference type="Proteomes" id="UP000777482"/>
    </source>
</evidence>
<sequence>MSVADEFEDISMADLAAVPATPLPHAPLNGATEELGQVARNDTAALAETTSNEQASGITRPQTPPPSQPVFAASNPPSSSSQESMIVATQNTTLSPTKALQRAAKSAEFDSPDPLRLVPVPSAASSAARSRSHSVEPARSLFRSSPSFRASARPRSKTPVPRDHAGENDPSGSDEIIALGPTPTRARTSRPPTADDLSEDELTMSPIRDSTRRRQSFAKKVYPSKKKSTQTKKDPKIVARQDDADRLAAVPGGSPALEHAPSEGDSSRDTVTADGPSFVIDEPAGNVRVGFACLSRSFLALTTTLQPTPHRSPESLGPSSTRSSPPRARGDATLAPMNGSGKFATISHPLSQTISREDLGSHSSPLTSLPPTPANLQPVKLASTPPPPSPASKTKRSRARPPTPTVLSAQYSEDEGETTSSTILDRSPRKKVKCRMPRASQAAVVSSDDEVEASPQASPQTSRGKVGRPSRTQSAPSGRRKSAGSDVPLEVLQLAAEANRNPRRKSAGAASKAPTSAHDDGSEADHADSGSDFEQASKRSSPKKAPSPKKPGRPPKGGASKAKKAPASKSKGKGTAKEASQSTLAADDEELVALAPIQTPASSPTKQKGLAAPEAFGSQSLATGRATRQTAEERADNWNMHYFSAGRPIWVHLRAEGKGGFWWPGEIETSIFTRPLSVRLYLDTDETIRKFTDVLLKIDVPDSETLATFRNPSRLRFDQRIFRDLEDAPADDTPTDEAFATVLAHALERDAGADDDDDDDLMPTPFGPSGSKAARATALEEEEASDGMEQLELNVHRRFSGDEADALIEADPQEADDAKFVYPFLCLAMSNRTWWAARCTGYIPGSPSKSEASNGKGKGQAGKYVVEFTDGSTATVARKNLLSATERKFFTVKMGLTGLDISKQYIAKLKTFVTNDMVPIYQRVIDETFPMAQSRNDDFHAGGRKRERLANKSMFGELTDDIVEIFHNAISAWASGEGSESGPPQGSARYAALTDSERVQYRTDVLLPIAIIENYVDDRSLFDEAEAALKQEGSATPLDDEIKSRAYKMAEQDLDLRSVTKAVLAIRDSRDRVKAINESRRVKRTR</sequence>
<feature type="region of interest" description="Disordered" evidence="1">
    <location>
        <begin position="751"/>
        <end position="778"/>
    </location>
</feature>
<feature type="region of interest" description="Disordered" evidence="1">
    <location>
        <begin position="304"/>
        <end position="584"/>
    </location>
</feature>
<evidence type="ECO:0000256" key="1">
    <source>
        <dbReference type="SAM" id="MobiDB-lite"/>
    </source>
</evidence>
<feature type="compositionally biased region" description="Polar residues" evidence="1">
    <location>
        <begin position="87"/>
        <end position="98"/>
    </location>
</feature>
<keyword evidence="3" id="KW-1185">Reference proteome</keyword>
<name>A0A9P7B999_RHOMI</name>
<feature type="compositionally biased region" description="Polar residues" evidence="1">
    <location>
        <begin position="48"/>
        <end position="61"/>
    </location>
</feature>
<feature type="compositionally biased region" description="Basic and acidic residues" evidence="1">
    <location>
        <begin position="517"/>
        <end position="529"/>
    </location>
</feature>
<feature type="compositionally biased region" description="Basic residues" evidence="1">
    <location>
        <begin position="561"/>
        <end position="574"/>
    </location>
</feature>
<feature type="compositionally biased region" description="Basic residues" evidence="1">
    <location>
        <begin position="540"/>
        <end position="553"/>
    </location>
</feature>
<dbReference type="Proteomes" id="UP000777482">
    <property type="component" value="Unassembled WGS sequence"/>
</dbReference>
<evidence type="ECO:0000313" key="2">
    <source>
        <dbReference type="EMBL" id="KAG0665850.1"/>
    </source>
</evidence>
<dbReference type="AlphaFoldDB" id="A0A9P7B999"/>
<feature type="compositionally biased region" description="Basic residues" evidence="1">
    <location>
        <begin position="211"/>
        <end position="230"/>
    </location>
</feature>
<dbReference type="OrthoDB" id="2530288at2759"/>
<feature type="compositionally biased region" description="Low complexity" evidence="1">
    <location>
        <begin position="137"/>
        <end position="153"/>
    </location>
</feature>
<feature type="region of interest" description="Disordered" evidence="1">
    <location>
        <begin position="599"/>
        <end position="625"/>
    </location>
</feature>
<organism evidence="2 3">
    <name type="scientific">Rhodotorula mucilaginosa</name>
    <name type="common">Yeast</name>
    <name type="synonym">Rhodotorula rubra</name>
    <dbReference type="NCBI Taxonomy" id="5537"/>
    <lineage>
        <taxon>Eukaryota</taxon>
        <taxon>Fungi</taxon>
        <taxon>Dikarya</taxon>
        <taxon>Basidiomycota</taxon>
        <taxon>Pucciniomycotina</taxon>
        <taxon>Microbotryomycetes</taxon>
        <taxon>Sporidiobolales</taxon>
        <taxon>Sporidiobolaceae</taxon>
        <taxon>Rhodotorula</taxon>
    </lineage>
</organism>
<proteinExistence type="predicted"/>
<feature type="compositionally biased region" description="Basic and acidic residues" evidence="1">
    <location>
        <begin position="231"/>
        <end position="246"/>
    </location>
</feature>
<protein>
    <submittedName>
        <fullName evidence="2">Nucleolar and coiled-body phosphoprotein 1</fullName>
    </submittedName>
</protein>
<gene>
    <name evidence="2" type="primary">NOLC1_3</name>
    <name evidence="2" type="ORF">C6P46_005944</name>
</gene>
<accession>A0A9P7B999</accession>
<feature type="compositionally biased region" description="Low complexity" evidence="1">
    <location>
        <begin position="74"/>
        <end position="84"/>
    </location>
</feature>
<comment type="caution">
    <text evidence="2">The sequence shown here is derived from an EMBL/GenBank/DDBJ whole genome shotgun (WGS) entry which is preliminary data.</text>
</comment>
<reference evidence="2 3" key="1">
    <citation type="submission" date="2020-11" db="EMBL/GenBank/DDBJ databases">
        <title>Kefir isolates.</title>
        <authorList>
            <person name="Marcisauskas S."/>
            <person name="Kim Y."/>
            <person name="Blasche S."/>
        </authorList>
    </citation>
    <scope>NUCLEOTIDE SEQUENCE [LARGE SCALE GENOMIC DNA]</scope>
    <source>
        <strain evidence="2 3">KR</strain>
    </source>
</reference>
<feature type="compositionally biased region" description="Low complexity" evidence="1">
    <location>
        <begin position="314"/>
        <end position="326"/>
    </location>
</feature>
<feature type="compositionally biased region" description="Low complexity" evidence="1">
    <location>
        <begin position="181"/>
        <end position="194"/>
    </location>
</feature>
<feature type="region of interest" description="Disordered" evidence="1">
    <location>
        <begin position="42"/>
        <end position="282"/>
    </location>
</feature>
<dbReference type="EMBL" id="PUHQ01000007">
    <property type="protein sequence ID" value="KAG0665850.1"/>
    <property type="molecule type" value="Genomic_DNA"/>
</dbReference>